<name>A0A9E7ITE0_9FIRM</name>
<dbReference type="PANTHER" id="PTHR48109:SF1">
    <property type="entry name" value="DIHYDROOROTATE DEHYDROGENASE (FUMARATE)"/>
    <property type="match status" value="1"/>
</dbReference>
<gene>
    <name evidence="12" type="primary">pyrD</name>
    <name evidence="14" type="ORF">M1R53_04445</name>
</gene>
<dbReference type="InterPro" id="IPR049622">
    <property type="entry name" value="Dihydroorotate_DH_I"/>
</dbReference>
<comment type="function">
    <text evidence="1">Catalyzes the conversion of dihydroorotate to orotate with NAD(+) as electron acceptor.</text>
</comment>
<feature type="binding site" evidence="12">
    <location>
        <position position="216"/>
    </location>
    <ligand>
        <name>FMN</name>
        <dbReference type="ChEBI" id="CHEBI:58210"/>
    </ligand>
</feature>
<comment type="cofactor">
    <cofactor evidence="12">
        <name>FMN</name>
        <dbReference type="ChEBI" id="CHEBI:58210"/>
    </cofactor>
    <text evidence="12">Binds 1 FMN per subunit.</text>
</comment>
<dbReference type="RefSeq" id="WP_249242122.1">
    <property type="nucleotide sequence ID" value="NZ_CP096649.1"/>
</dbReference>
<comment type="pathway">
    <text evidence="3">Pyrimidine metabolism; UMP biosynthesis via de novo pathway; orotate from (S)-dihydroorotate (NAD(+) route): step 1/1.</text>
</comment>
<evidence type="ECO:0000256" key="4">
    <source>
        <dbReference type="ARBA" id="ARBA00008008"/>
    </source>
</evidence>
<evidence type="ECO:0000256" key="9">
    <source>
        <dbReference type="ARBA" id="ARBA00023002"/>
    </source>
</evidence>
<evidence type="ECO:0000259" key="13">
    <source>
        <dbReference type="Pfam" id="PF01180"/>
    </source>
</evidence>
<feature type="binding site" evidence="12">
    <location>
        <position position="21"/>
    </location>
    <ligand>
        <name>FMN</name>
        <dbReference type="ChEBI" id="CHEBI:58210"/>
    </ligand>
</feature>
<feature type="binding site" evidence="12">
    <location>
        <position position="45"/>
    </location>
    <ligand>
        <name>substrate</name>
    </ligand>
</feature>
<comment type="catalytic activity">
    <reaction evidence="11">
        <text>(S)-dihydroorotate + NAD(+) = orotate + NADH + H(+)</text>
        <dbReference type="Rhea" id="RHEA:13513"/>
        <dbReference type="ChEBI" id="CHEBI:15378"/>
        <dbReference type="ChEBI" id="CHEBI:30839"/>
        <dbReference type="ChEBI" id="CHEBI:30864"/>
        <dbReference type="ChEBI" id="CHEBI:57540"/>
        <dbReference type="ChEBI" id="CHEBI:57945"/>
        <dbReference type="EC" id="1.3.1.14"/>
    </reaction>
</comment>
<protein>
    <recommendedName>
        <fullName evidence="12">Dihydroorotate dehydrogenase</fullName>
        <shortName evidence="12">DHOD</shortName>
        <shortName evidence="12">DHODase</shortName>
        <shortName evidence="12">DHOdehase</shortName>
        <ecNumber evidence="12">1.3.-.-</ecNumber>
    </recommendedName>
</protein>
<evidence type="ECO:0000256" key="7">
    <source>
        <dbReference type="ARBA" id="ARBA00022643"/>
    </source>
</evidence>
<feature type="binding site" evidence="12">
    <location>
        <begin position="264"/>
        <end position="265"/>
    </location>
    <ligand>
        <name>FMN</name>
        <dbReference type="ChEBI" id="CHEBI:58210"/>
    </ligand>
</feature>
<keyword evidence="7 12" id="KW-0288">FMN</keyword>
<dbReference type="FunFam" id="3.20.20.70:FF:000027">
    <property type="entry name" value="Dihydropyrimidine dehydrogenase [NADP(+)]"/>
    <property type="match status" value="1"/>
</dbReference>
<dbReference type="SUPFAM" id="SSF51395">
    <property type="entry name" value="FMN-linked oxidoreductases"/>
    <property type="match status" value="1"/>
</dbReference>
<feature type="binding site" evidence="12">
    <location>
        <begin position="242"/>
        <end position="243"/>
    </location>
    <ligand>
        <name>FMN</name>
        <dbReference type="ChEBI" id="CHEBI:58210"/>
    </ligand>
</feature>
<evidence type="ECO:0000256" key="2">
    <source>
        <dbReference type="ARBA" id="ARBA00004496"/>
    </source>
</evidence>
<feature type="binding site" evidence="12">
    <location>
        <position position="99"/>
    </location>
    <ligand>
        <name>FMN</name>
        <dbReference type="ChEBI" id="CHEBI:58210"/>
    </ligand>
</feature>
<evidence type="ECO:0000256" key="5">
    <source>
        <dbReference type="ARBA" id="ARBA00022490"/>
    </source>
</evidence>
<dbReference type="InterPro" id="IPR024920">
    <property type="entry name" value="Dihydroorotate_DH_1"/>
</dbReference>
<evidence type="ECO:0000256" key="3">
    <source>
        <dbReference type="ARBA" id="ARBA00004715"/>
    </source>
</evidence>
<dbReference type="GO" id="GO:0006207">
    <property type="term" value="P:'de novo' pyrimidine nucleobase biosynthetic process"/>
    <property type="evidence" value="ECO:0007669"/>
    <property type="project" value="InterPro"/>
</dbReference>
<evidence type="ECO:0000313" key="15">
    <source>
        <dbReference type="Proteomes" id="UP000831151"/>
    </source>
</evidence>
<dbReference type="InterPro" id="IPR050074">
    <property type="entry name" value="DHO_dehydrogenase"/>
</dbReference>
<keyword evidence="5 12" id="KW-0963">Cytoplasm</keyword>
<dbReference type="GO" id="GO:0044205">
    <property type="term" value="P:'de novo' UMP biosynthetic process"/>
    <property type="evidence" value="ECO:0007669"/>
    <property type="project" value="UniProtKB-UniRule"/>
</dbReference>
<dbReference type="CDD" id="cd04740">
    <property type="entry name" value="DHOD_1B_like"/>
    <property type="match status" value="1"/>
</dbReference>
<evidence type="ECO:0000313" key="14">
    <source>
        <dbReference type="EMBL" id="UQK58493.1"/>
    </source>
</evidence>
<dbReference type="InterPro" id="IPR012135">
    <property type="entry name" value="Dihydroorotate_DH_1_2"/>
</dbReference>
<dbReference type="EMBL" id="CP096649">
    <property type="protein sequence ID" value="UQK58493.1"/>
    <property type="molecule type" value="Genomic_DNA"/>
</dbReference>
<evidence type="ECO:0000256" key="11">
    <source>
        <dbReference type="ARBA" id="ARBA00048996"/>
    </source>
</evidence>
<dbReference type="GO" id="GO:0004589">
    <property type="term" value="F:dihydroorotate dehydrogenase (NAD+) activity"/>
    <property type="evidence" value="ECO:0007669"/>
    <property type="project" value="UniProtKB-EC"/>
</dbReference>
<dbReference type="InterPro" id="IPR033888">
    <property type="entry name" value="DHOD_1B"/>
</dbReference>
<feature type="domain" description="Dihydroorotate dehydrogenase catalytic" evidence="13">
    <location>
        <begin position="4"/>
        <end position="285"/>
    </location>
</feature>
<feature type="binding site" evidence="12">
    <location>
        <begin position="191"/>
        <end position="192"/>
    </location>
    <ligand>
        <name>substrate</name>
    </ligand>
</feature>
<feature type="active site" description="Nucleophile" evidence="12">
    <location>
        <position position="129"/>
    </location>
</feature>
<dbReference type="Proteomes" id="UP000831151">
    <property type="component" value="Chromosome"/>
</dbReference>
<dbReference type="PROSITE" id="PS00912">
    <property type="entry name" value="DHODEHASE_2"/>
    <property type="match status" value="1"/>
</dbReference>
<keyword evidence="9 12" id="KW-0560">Oxidoreductase</keyword>
<accession>A0A9E7ITE0</accession>
<dbReference type="GO" id="GO:0005737">
    <property type="term" value="C:cytoplasm"/>
    <property type="evidence" value="ECO:0007669"/>
    <property type="project" value="UniProtKB-SubCell"/>
</dbReference>
<sequence>MTDLRVKIADIEFKNPLVAASGTFGFGKEYEEYYDISKLGGVSTKGLTLNPKDGNEGIRLFETPSGLMNSIGLENPGIQAFIDKELDFLLSKDLITLVNIGGNNIEDYLEAVRLISETEAQMIELNISCPNVKSGGMAFGIKTCVAKDVVKKVRDITDKPLIVKLSPNANDIVEMAKACEEVGADALSLVNTFNAMAIDIDRRKTIFNNKTAGLSGPAIKPIALRMTYEVAKAVNIPVIGMGGIRNYTDVIEFIMAGASAVQVGTMNFTEPMIMANMVEDLEKYMNDNKIESFEEIRGII</sequence>
<dbReference type="EC" id="1.3.-.-" evidence="12"/>
<evidence type="ECO:0000256" key="12">
    <source>
        <dbReference type="HAMAP-Rule" id="MF_00224"/>
    </source>
</evidence>
<comment type="subcellular location">
    <subcellularLocation>
        <location evidence="2 12">Cytoplasm</location>
    </subcellularLocation>
</comment>
<feature type="binding site" evidence="12">
    <location>
        <position position="190"/>
    </location>
    <ligand>
        <name>FMN</name>
        <dbReference type="ChEBI" id="CHEBI:58210"/>
    </ligand>
</feature>
<dbReference type="InterPro" id="IPR005720">
    <property type="entry name" value="Dihydroorotate_DH_cat"/>
</dbReference>
<dbReference type="KEGG" id="fms:M1R53_04445"/>
<proteinExistence type="inferred from homology"/>
<feature type="binding site" evidence="12">
    <location>
        <begin position="69"/>
        <end position="73"/>
    </location>
    <ligand>
        <name>substrate</name>
    </ligand>
</feature>
<dbReference type="InterPro" id="IPR013785">
    <property type="entry name" value="Aldolase_TIM"/>
</dbReference>
<feature type="binding site" evidence="12">
    <location>
        <position position="126"/>
    </location>
    <ligand>
        <name>FMN</name>
        <dbReference type="ChEBI" id="CHEBI:58210"/>
    </ligand>
</feature>
<keyword evidence="8 12" id="KW-0665">Pyrimidine biosynthesis</keyword>
<feature type="binding site" evidence="12">
    <location>
        <position position="164"/>
    </location>
    <ligand>
        <name>FMN</name>
        <dbReference type="ChEBI" id="CHEBI:58210"/>
    </ligand>
</feature>
<organism evidence="14 15">
    <name type="scientific">Fenollaria massiliensis</name>
    <dbReference type="NCBI Taxonomy" id="938288"/>
    <lineage>
        <taxon>Bacteria</taxon>
        <taxon>Bacillati</taxon>
        <taxon>Bacillota</taxon>
        <taxon>Clostridia</taxon>
        <taxon>Eubacteriales</taxon>
        <taxon>Fenollaria</taxon>
    </lineage>
</organism>
<dbReference type="PIRSF" id="PIRSF000164">
    <property type="entry name" value="DHO_oxidase"/>
    <property type="match status" value="1"/>
</dbReference>
<comment type="catalytic activity">
    <reaction evidence="12">
        <text>(S)-dihydroorotate + A = orotate + AH2</text>
        <dbReference type="Rhea" id="RHEA:18073"/>
        <dbReference type="ChEBI" id="CHEBI:13193"/>
        <dbReference type="ChEBI" id="CHEBI:17499"/>
        <dbReference type="ChEBI" id="CHEBI:30839"/>
        <dbReference type="ChEBI" id="CHEBI:30864"/>
    </reaction>
</comment>
<feature type="binding site" evidence="12">
    <location>
        <begin position="45"/>
        <end position="46"/>
    </location>
    <ligand>
        <name>FMN</name>
        <dbReference type="ChEBI" id="CHEBI:58210"/>
    </ligand>
</feature>
<keyword evidence="6 12" id="KW-0285">Flavoprotein</keyword>
<dbReference type="InterPro" id="IPR001295">
    <property type="entry name" value="Dihydroorotate_DH_CS"/>
</dbReference>
<reference evidence="14" key="1">
    <citation type="submission" date="2022-04" db="EMBL/GenBank/DDBJ databases">
        <title>Complete genome sequences of Ezakiella coagulans and Fenollaria massiliensis.</title>
        <authorList>
            <person name="France M.T."/>
            <person name="Clifford J."/>
            <person name="Narina S."/>
            <person name="Rutt L."/>
            <person name="Ravel J."/>
        </authorList>
    </citation>
    <scope>NUCLEOTIDE SEQUENCE</scope>
    <source>
        <strain evidence="14">C0061C2</strain>
    </source>
</reference>
<evidence type="ECO:0000256" key="6">
    <source>
        <dbReference type="ARBA" id="ARBA00022630"/>
    </source>
</evidence>
<feature type="binding site" evidence="12">
    <location>
        <position position="126"/>
    </location>
    <ligand>
        <name>substrate</name>
    </ligand>
</feature>
<keyword evidence="10" id="KW-0520">NAD</keyword>
<dbReference type="NCBIfam" id="TIGR01037">
    <property type="entry name" value="pyrD_sub1_fam"/>
    <property type="match status" value="1"/>
</dbReference>
<evidence type="ECO:0000256" key="8">
    <source>
        <dbReference type="ARBA" id="ARBA00022975"/>
    </source>
</evidence>
<comment type="similarity">
    <text evidence="4 12">Belongs to the dihydroorotate dehydrogenase family. Type 1 subfamily.</text>
</comment>
<evidence type="ECO:0000256" key="10">
    <source>
        <dbReference type="ARBA" id="ARBA00023027"/>
    </source>
</evidence>
<keyword evidence="15" id="KW-1185">Reference proteome</keyword>
<evidence type="ECO:0000256" key="1">
    <source>
        <dbReference type="ARBA" id="ARBA00003616"/>
    </source>
</evidence>
<dbReference type="NCBIfam" id="NF005574">
    <property type="entry name" value="PRK07259.1"/>
    <property type="match status" value="1"/>
</dbReference>
<dbReference type="Gene3D" id="3.20.20.70">
    <property type="entry name" value="Aldolase class I"/>
    <property type="match status" value="1"/>
</dbReference>
<dbReference type="PANTHER" id="PTHR48109">
    <property type="entry name" value="DIHYDROOROTATE DEHYDROGENASE (QUINONE), MITOCHONDRIAL-RELATED"/>
    <property type="match status" value="1"/>
</dbReference>
<dbReference type="Pfam" id="PF01180">
    <property type="entry name" value="DHO_dh"/>
    <property type="match status" value="1"/>
</dbReference>
<dbReference type="HAMAP" id="MF_00224">
    <property type="entry name" value="DHO_dh_type1"/>
    <property type="match status" value="1"/>
</dbReference>
<dbReference type="AlphaFoldDB" id="A0A9E7ITE0"/>